<protein>
    <submittedName>
        <fullName evidence="2">Uncharacterized protein DUF433</fullName>
    </submittedName>
</protein>
<reference evidence="2 3" key="1">
    <citation type="submission" date="2018-10" db="EMBL/GenBank/DDBJ databases">
        <title>Genomic Encyclopedia of Archaeal and Bacterial Type Strains, Phase II (KMG-II): from individual species to whole genera.</title>
        <authorList>
            <person name="Goeker M."/>
        </authorList>
    </citation>
    <scope>NUCLEOTIDE SEQUENCE [LARGE SCALE GENOMIC DNA]</scope>
    <source>
        <strain evidence="2 3">DSM 11927</strain>
    </source>
</reference>
<feature type="region of interest" description="Disordered" evidence="1">
    <location>
        <begin position="76"/>
        <end position="101"/>
    </location>
</feature>
<dbReference type="InterPro" id="IPR007367">
    <property type="entry name" value="DUF433"/>
</dbReference>
<organism evidence="2 3">
    <name type="scientific">Haloarcula quadrata</name>
    <dbReference type="NCBI Taxonomy" id="182779"/>
    <lineage>
        <taxon>Archaea</taxon>
        <taxon>Methanobacteriati</taxon>
        <taxon>Methanobacteriota</taxon>
        <taxon>Stenosarchaea group</taxon>
        <taxon>Halobacteria</taxon>
        <taxon>Halobacteriales</taxon>
        <taxon>Haloarculaceae</taxon>
        <taxon>Haloarcula</taxon>
    </lineage>
</organism>
<dbReference type="SUPFAM" id="SSF46689">
    <property type="entry name" value="Homeodomain-like"/>
    <property type="match status" value="1"/>
</dbReference>
<dbReference type="InterPro" id="IPR009057">
    <property type="entry name" value="Homeodomain-like_sf"/>
</dbReference>
<feature type="compositionally biased region" description="Basic and acidic residues" evidence="1">
    <location>
        <begin position="76"/>
        <end position="90"/>
    </location>
</feature>
<keyword evidence="3" id="KW-1185">Reference proteome</keyword>
<dbReference type="Gene3D" id="1.10.10.10">
    <property type="entry name" value="Winged helix-like DNA-binding domain superfamily/Winged helix DNA-binding domain"/>
    <property type="match status" value="1"/>
</dbReference>
<dbReference type="Pfam" id="PF04255">
    <property type="entry name" value="DUF433"/>
    <property type="match status" value="1"/>
</dbReference>
<dbReference type="InterPro" id="IPR036388">
    <property type="entry name" value="WH-like_DNA-bd_sf"/>
</dbReference>
<comment type="caution">
    <text evidence="2">The sequence shown here is derived from an EMBL/GenBank/DDBJ whole genome shotgun (WGS) entry which is preliminary data.</text>
</comment>
<dbReference type="EMBL" id="RBWW01000001">
    <property type="protein sequence ID" value="RKS83226.1"/>
    <property type="molecule type" value="Genomic_DNA"/>
</dbReference>
<dbReference type="PANTHER" id="PTHR34849">
    <property type="entry name" value="SSL5025 PROTEIN"/>
    <property type="match status" value="1"/>
</dbReference>
<dbReference type="AlphaFoldDB" id="A0A495R810"/>
<feature type="region of interest" description="Disordered" evidence="1">
    <location>
        <begin position="1"/>
        <end position="20"/>
    </location>
</feature>
<dbReference type="Proteomes" id="UP000268233">
    <property type="component" value="Unassembled WGS sequence"/>
</dbReference>
<evidence type="ECO:0000313" key="2">
    <source>
        <dbReference type="EMBL" id="RKS83226.1"/>
    </source>
</evidence>
<dbReference type="RefSeq" id="WP_121303363.1">
    <property type="nucleotide sequence ID" value="NZ_RBWW01000001.1"/>
</dbReference>
<evidence type="ECO:0000256" key="1">
    <source>
        <dbReference type="SAM" id="MobiDB-lite"/>
    </source>
</evidence>
<accession>A0A495R810</accession>
<gene>
    <name evidence="2" type="ORF">BDK61_2563</name>
</gene>
<evidence type="ECO:0000313" key="3">
    <source>
        <dbReference type="Proteomes" id="UP000268233"/>
    </source>
</evidence>
<proteinExistence type="predicted"/>
<name>A0A495R810_9EURY</name>
<sequence>MSEQLNTVVSGDESEIHDEPHIRGRRITVSHIHVLVEERGLDAQTVADRFDLTAADVYHALAYYHDHPEEMRAVEERRRELHEAAEDDPRIITGPEDLSES</sequence>
<dbReference type="PANTHER" id="PTHR34849:SF1">
    <property type="entry name" value="SLR0770 PROTEIN"/>
    <property type="match status" value="1"/>
</dbReference>